<evidence type="ECO:0000256" key="2">
    <source>
        <dbReference type="ARBA" id="ARBA00022692"/>
    </source>
</evidence>
<feature type="domain" description="ABC transmembrane type-1" evidence="7">
    <location>
        <begin position="234"/>
        <end position="477"/>
    </location>
</feature>
<keyword evidence="2 6" id="KW-0812">Transmembrane</keyword>
<feature type="region of interest" description="Disordered" evidence="5">
    <location>
        <begin position="41"/>
        <end position="60"/>
    </location>
</feature>
<accession>A0AAD3HSL6</accession>
<dbReference type="InterPro" id="IPR011527">
    <property type="entry name" value="ABC1_TM_dom"/>
</dbReference>
<evidence type="ECO:0000256" key="4">
    <source>
        <dbReference type="ARBA" id="ARBA00023136"/>
    </source>
</evidence>
<name>A0AAD3HSL6_9CHLO</name>
<dbReference type="AlphaFoldDB" id="A0AAD3HSL6"/>
<dbReference type="EMBL" id="BMAR01000049">
    <property type="protein sequence ID" value="GFR51367.1"/>
    <property type="molecule type" value="Genomic_DNA"/>
</dbReference>
<feature type="compositionally biased region" description="Low complexity" evidence="5">
    <location>
        <begin position="43"/>
        <end position="60"/>
    </location>
</feature>
<reference evidence="8 9" key="1">
    <citation type="journal article" date="2021" name="Sci. Rep.">
        <title>Genome sequencing of the multicellular alga Astrephomene provides insights into convergent evolution of germ-soma differentiation.</title>
        <authorList>
            <person name="Yamashita S."/>
            <person name="Yamamoto K."/>
            <person name="Matsuzaki R."/>
            <person name="Suzuki S."/>
            <person name="Yamaguchi H."/>
            <person name="Hirooka S."/>
            <person name="Minakuchi Y."/>
            <person name="Miyagishima S."/>
            <person name="Kawachi M."/>
            <person name="Toyoda A."/>
            <person name="Nozaki H."/>
        </authorList>
    </citation>
    <scope>NUCLEOTIDE SEQUENCE [LARGE SCALE GENOMIC DNA]</scope>
    <source>
        <strain evidence="8 9">NIES-4017</strain>
    </source>
</reference>
<evidence type="ECO:0000313" key="9">
    <source>
        <dbReference type="Proteomes" id="UP001054857"/>
    </source>
</evidence>
<feature type="region of interest" description="Disordered" evidence="5">
    <location>
        <begin position="83"/>
        <end position="184"/>
    </location>
</feature>
<proteinExistence type="predicted"/>
<feature type="non-terminal residue" evidence="8">
    <location>
        <position position="1"/>
    </location>
</feature>
<dbReference type="PANTHER" id="PTHR24221:SF470">
    <property type="entry name" value="MITOCHONDRIAL ABC TRANSPORTER ATM"/>
    <property type="match status" value="1"/>
</dbReference>
<feature type="transmembrane region" description="Helical" evidence="6">
    <location>
        <begin position="346"/>
        <end position="370"/>
    </location>
</feature>
<feature type="transmembrane region" description="Helical" evidence="6">
    <location>
        <begin position="259"/>
        <end position="278"/>
    </location>
</feature>
<feature type="transmembrane region" description="Helical" evidence="6">
    <location>
        <begin position="376"/>
        <end position="394"/>
    </location>
</feature>
<dbReference type="GO" id="GO:0005524">
    <property type="term" value="F:ATP binding"/>
    <property type="evidence" value="ECO:0007669"/>
    <property type="project" value="InterPro"/>
</dbReference>
<dbReference type="PANTHER" id="PTHR24221">
    <property type="entry name" value="ATP-BINDING CASSETTE SUB-FAMILY B"/>
    <property type="match status" value="1"/>
</dbReference>
<feature type="compositionally biased region" description="Low complexity" evidence="5">
    <location>
        <begin position="88"/>
        <end position="111"/>
    </location>
</feature>
<evidence type="ECO:0000313" key="8">
    <source>
        <dbReference type="EMBL" id="GFR51367.1"/>
    </source>
</evidence>
<sequence length="482" mass="50011">MLREAGMAPGRASPLHRTSRIYPGYATCLSRLPSRVSPGWLLSSPSSHPSPQPSAAAAAPVPARFRASRLKCGAAAALSLPLPPDPSSAPASGDSAVPNPTSSSNSNGNSNAAHIPTNGSSNNDMAHTSPTTGTSNSSTSSGNAGGTSTQATTIYGRQRLNADNGGAPSQHTASTGGGDEGATTTAASSAAIASLYPAVPQLPTPPSSGTLYDVVPYLLRLALQERHLVWRLGAAMCCMVVAKMAGVLLPMAFKDAVDALAAAGLAPLALRAACLAAVRYGALDCVRVLAKEAQSPLFAPVSQAVTRRVAYHTFAHVLGLDSAFHLDRRTGRVSRILERGTRSIGVLYRALIFTFLPTGIELWAVAGLLAGRFGPSLALLLAATFAAYVGWTVWMTQRATEVRKEVNQLDNLSSSKAVDALLAVETVTLFGNQKLEVGLYDRLLRRYQSASRRTELLSAGLNAGQGLILALGLAAILQAIIA</sequence>
<dbReference type="GO" id="GO:0006879">
    <property type="term" value="P:intracellular iron ion homeostasis"/>
    <property type="evidence" value="ECO:0007669"/>
    <property type="project" value="TreeGrafter"/>
</dbReference>
<dbReference type="GO" id="GO:0005743">
    <property type="term" value="C:mitochondrial inner membrane"/>
    <property type="evidence" value="ECO:0007669"/>
    <property type="project" value="TreeGrafter"/>
</dbReference>
<keyword evidence="4 6" id="KW-0472">Membrane</keyword>
<evidence type="ECO:0000256" key="6">
    <source>
        <dbReference type="SAM" id="Phobius"/>
    </source>
</evidence>
<dbReference type="SUPFAM" id="SSF90123">
    <property type="entry name" value="ABC transporter transmembrane region"/>
    <property type="match status" value="1"/>
</dbReference>
<evidence type="ECO:0000256" key="3">
    <source>
        <dbReference type="ARBA" id="ARBA00022989"/>
    </source>
</evidence>
<dbReference type="InterPro" id="IPR039421">
    <property type="entry name" value="Type_1_exporter"/>
</dbReference>
<dbReference type="GO" id="GO:0140359">
    <property type="term" value="F:ABC-type transporter activity"/>
    <property type="evidence" value="ECO:0007669"/>
    <property type="project" value="InterPro"/>
</dbReference>
<dbReference type="Pfam" id="PF00664">
    <property type="entry name" value="ABC_membrane"/>
    <property type="match status" value="1"/>
</dbReference>
<keyword evidence="3 6" id="KW-1133">Transmembrane helix</keyword>
<feature type="compositionally biased region" description="Polar residues" evidence="5">
    <location>
        <begin position="117"/>
        <end position="126"/>
    </location>
</feature>
<dbReference type="InterPro" id="IPR036640">
    <property type="entry name" value="ABC1_TM_sf"/>
</dbReference>
<evidence type="ECO:0000256" key="1">
    <source>
        <dbReference type="ARBA" id="ARBA00004141"/>
    </source>
</evidence>
<comment type="caution">
    <text evidence="8">The sequence shown here is derived from an EMBL/GenBank/DDBJ whole genome shotgun (WGS) entry which is preliminary data.</text>
</comment>
<dbReference type="Gene3D" id="1.20.1560.10">
    <property type="entry name" value="ABC transporter type 1, transmembrane domain"/>
    <property type="match status" value="1"/>
</dbReference>
<feature type="transmembrane region" description="Helical" evidence="6">
    <location>
        <begin position="456"/>
        <end position="481"/>
    </location>
</feature>
<comment type="subcellular location">
    <subcellularLocation>
        <location evidence="1">Membrane</location>
        <topology evidence="1">Multi-pass membrane protein</topology>
    </subcellularLocation>
</comment>
<gene>
    <name evidence="8" type="ORF">Agub_g13792</name>
</gene>
<evidence type="ECO:0000259" key="7">
    <source>
        <dbReference type="PROSITE" id="PS50929"/>
    </source>
</evidence>
<feature type="transmembrane region" description="Helical" evidence="6">
    <location>
        <begin position="228"/>
        <end position="253"/>
    </location>
</feature>
<feature type="compositionally biased region" description="Low complexity" evidence="5">
    <location>
        <begin position="128"/>
        <end position="153"/>
    </location>
</feature>
<organism evidence="8 9">
    <name type="scientific">Astrephomene gubernaculifera</name>
    <dbReference type="NCBI Taxonomy" id="47775"/>
    <lineage>
        <taxon>Eukaryota</taxon>
        <taxon>Viridiplantae</taxon>
        <taxon>Chlorophyta</taxon>
        <taxon>core chlorophytes</taxon>
        <taxon>Chlorophyceae</taxon>
        <taxon>CS clade</taxon>
        <taxon>Chlamydomonadales</taxon>
        <taxon>Astrephomenaceae</taxon>
        <taxon>Astrephomene</taxon>
    </lineage>
</organism>
<dbReference type="PROSITE" id="PS50929">
    <property type="entry name" value="ABC_TM1F"/>
    <property type="match status" value="1"/>
</dbReference>
<keyword evidence="9" id="KW-1185">Reference proteome</keyword>
<evidence type="ECO:0000256" key="5">
    <source>
        <dbReference type="SAM" id="MobiDB-lite"/>
    </source>
</evidence>
<dbReference type="Proteomes" id="UP001054857">
    <property type="component" value="Unassembled WGS sequence"/>
</dbReference>
<protein>
    <recommendedName>
        <fullName evidence="7">ABC transmembrane type-1 domain-containing protein</fullName>
    </recommendedName>
</protein>